<dbReference type="PANTHER" id="PTHR12901">
    <property type="entry name" value="SPERM PROTEIN HOMOLOG"/>
    <property type="match status" value="1"/>
</dbReference>
<evidence type="ECO:0000256" key="1">
    <source>
        <dbReference type="ARBA" id="ARBA00008918"/>
    </source>
</evidence>
<evidence type="ECO:0000256" key="2">
    <source>
        <dbReference type="ARBA" id="ARBA00022649"/>
    </source>
</evidence>
<proteinExistence type="inferred from homology"/>
<dbReference type="InterPro" id="IPR044996">
    <property type="entry name" value="COQ10-like"/>
</dbReference>
<evidence type="ECO:0000313" key="4">
    <source>
        <dbReference type="EMBL" id="MFC3115642.1"/>
    </source>
</evidence>
<dbReference type="Pfam" id="PF03364">
    <property type="entry name" value="Polyketide_cyc"/>
    <property type="match status" value="1"/>
</dbReference>
<feature type="domain" description="Coenzyme Q-binding protein COQ10 START" evidence="3">
    <location>
        <begin position="11"/>
        <end position="135"/>
    </location>
</feature>
<evidence type="ECO:0000259" key="3">
    <source>
        <dbReference type="Pfam" id="PF03364"/>
    </source>
</evidence>
<gene>
    <name evidence="4" type="ORF">ACFODX_08760</name>
</gene>
<dbReference type="Proteomes" id="UP001595555">
    <property type="component" value="Unassembled WGS sequence"/>
</dbReference>
<organism evidence="4 5">
    <name type="scientific">Cellvibrio fontiphilus</name>
    <dbReference type="NCBI Taxonomy" id="1815559"/>
    <lineage>
        <taxon>Bacteria</taxon>
        <taxon>Pseudomonadati</taxon>
        <taxon>Pseudomonadota</taxon>
        <taxon>Gammaproteobacteria</taxon>
        <taxon>Cellvibrionales</taxon>
        <taxon>Cellvibrionaceae</taxon>
        <taxon>Cellvibrio</taxon>
    </lineage>
</organism>
<dbReference type="InterPro" id="IPR023393">
    <property type="entry name" value="START-like_dom_sf"/>
</dbReference>
<dbReference type="SUPFAM" id="SSF55961">
    <property type="entry name" value="Bet v1-like"/>
    <property type="match status" value="1"/>
</dbReference>
<dbReference type="RefSeq" id="WP_378118158.1">
    <property type="nucleotide sequence ID" value="NZ_JBHRTF010000004.1"/>
</dbReference>
<dbReference type="PANTHER" id="PTHR12901:SF10">
    <property type="entry name" value="COENZYME Q-BINDING PROTEIN COQ10, MITOCHONDRIAL"/>
    <property type="match status" value="1"/>
</dbReference>
<protein>
    <submittedName>
        <fullName evidence="4">Type II toxin-antitoxin system RatA family toxin</fullName>
    </submittedName>
</protein>
<comment type="similarity">
    <text evidence="1">Belongs to the ribosome association toxin RatA family.</text>
</comment>
<dbReference type="EMBL" id="JBHRTF010000004">
    <property type="protein sequence ID" value="MFC3115642.1"/>
    <property type="molecule type" value="Genomic_DNA"/>
</dbReference>
<dbReference type="InterPro" id="IPR005031">
    <property type="entry name" value="COQ10_START"/>
</dbReference>
<comment type="caution">
    <text evidence="4">The sequence shown here is derived from an EMBL/GenBank/DDBJ whole genome shotgun (WGS) entry which is preliminary data.</text>
</comment>
<evidence type="ECO:0000313" key="5">
    <source>
        <dbReference type="Proteomes" id="UP001595555"/>
    </source>
</evidence>
<dbReference type="CDD" id="cd07813">
    <property type="entry name" value="COQ10p_like"/>
    <property type="match status" value="1"/>
</dbReference>
<name>A0ABV7FHM5_9GAMM</name>
<reference evidence="5" key="1">
    <citation type="journal article" date="2019" name="Int. J. Syst. Evol. Microbiol.">
        <title>The Global Catalogue of Microorganisms (GCM) 10K type strain sequencing project: providing services to taxonomists for standard genome sequencing and annotation.</title>
        <authorList>
            <consortium name="The Broad Institute Genomics Platform"/>
            <consortium name="The Broad Institute Genome Sequencing Center for Infectious Disease"/>
            <person name="Wu L."/>
            <person name="Ma J."/>
        </authorList>
    </citation>
    <scope>NUCLEOTIDE SEQUENCE [LARGE SCALE GENOMIC DNA]</scope>
    <source>
        <strain evidence="5">KCTC 52237</strain>
    </source>
</reference>
<keyword evidence="5" id="KW-1185">Reference proteome</keyword>
<dbReference type="Gene3D" id="3.30.530.20">
    <property type="match status" value="1"/>
</dbReference>
<keyword evidence="2" id="KW-1277">Toxin-antitoxin system</keyword>
<sequence length="144" mass="15900">MVYKVERSALVNYSAQQMFDLINDIEAYPQFMEGCVGAKILARGDDWLEARLELSKAGVSQSFVTRNQLQPPLSMSMTLVDGPFKFLSGVWRFQPLGDAACKVSLGLEFELSNRLLGLAVGKLFEAVSNKQVDSLCARAKVVYG</sequence>
<accession>A0ABV7FHM5</accession>